<dbReference type="InterPro" id="IPR036757">
    <property type="entry name" value="TFR-like_dimer_dom_sf"/>
</dbReference>
<dbReference type="PANTHER" id="PTHR10404:SF46">
    <property type="entry name" value="VACUOLAR PROTEIN SORTING-ASSOCIATED PROTEIN 70"/>
    <property type="match status" value="1"/>
</dbReference>
<dbReference type="Pfam" id="PF02225">
    <property type="entry name" value="PA"/>
    <property type="match status" value="1"/>
</dbReference>
<dbReference type="CDD" id="cd08022">
    <property type="entry name" value="M28_PSMA_like"/>
    <property type="match status" value="1"/>
</dbReference>
<comment type="caution">
    <text evidence="7">The sequence shown here is derived from an EMBL/GenBank/DDBJ whole genome shotgun (WGS) entry which is preliminary data.</text>
</comment>
<evidence type="ECO:0000313" key="8">
    <source>
        <dbReference type="Proteomes" id="UP001305647"/>
    </source>
</evidence>
<comment type="similarity">
    <text evidence="1">Belongs to the peptidase M28 family. M28B subfamily.</text>
</comment>
<dbReference type="Pfam" id="PF04389">
    <property type="entry name" value="Peptidase_M28"/>
    <property type="match status" value="1"/>
</dbReference>
<dbReference type="Pfam" id="PF04253">
    <property type="entry name" value="TFR_dimer"/>
    <property type="match status" value="1"/>
</dbReference>
<keyword evidence="3" id="KW-1133">Transmembrane helix</keyword>
<reference evidence="7" key="2">
    <citation type="submission" date="2023-05" db="EMBL/GenBank/DDBJ databases">
        <authorList>
            <consortium name="Lawrence Berkeley National Laboratory"/>
            <person name="Steindorff A."/>
            <person name="Hensen N."/>
            <person name="Bonometti L."/>
            <person name="Westerberg I."/>
            <person name="Brannstrom I.O."/>
            <person name="Guillou S."/>
            <person name="Cros-Aarteil S."/>
            <person name="Calhoun S."/>
            <person name="Haridas S."/>
            <person name="Kuo A."/>
            <person name="Mondo S."/>
            <person name="Pangilinan J."/>
            <person name="Riley R."/>
            <person name="Labutti K."/>
            <person name="Andreopoulos B."/>
            <person name="Lipzen A."/>
            <person name="Chen C."/>
            <person name="Yanf M."/>
            <person name="Daum C."/>
            <person name="Ng V."/>
            <person name="Clum A."/>
            <person name="Ohm R."/>
            <person name="Martin F."/>
            <person name="Silar P."/>
            <person name="Natvig D."/>
            <person name="Lalanne C."/>
            <person name="Gautier V."/>
            <person name="Ament-Velasquez S.L."/>
            <person name="Kruys A."/>
            <person name="Hutchinson M.I."/>
            <person name="Powell A.J."/>
            <person name="Barry K."/>
            <person name="Miller A.N."/>
            <person name="Grigoriev I.V."/>
            <person name="Debuchy R."/>
            <person name="Gladieux P."/>
            <person name="Thoren M.H."/>
            <person name="Johannesson H."/>
        </authorList>
    </citation>
    <scope>NUCLEOTIDE SEQUENCE</scope>
    <source>
        <strain evidence="7">CBS 757.83</strain>
    </source>
</reference>
<dbReference type="InterPro" id="IPR039373">
    <property type="entry name" value="Peptidase_M28B"/>
</dbReference>
<dbReference type="SUPFAM" id="SSF47672">
    <property type="entry name" value="Transferrin receptor-like dimerisation domain"/>
    <property type="match status" value="1"/>
</dbReference>
<dbReference type="EMBL" id="MU863634">
    <property type="protein sequence ID" value="KAK4101621.1"/>
    <property type="molecule type" value="Genomic_DNA"/>
</dbReference>
<feature type="compositionally biased region" description="Low complexity" evidence="2">
    <location>
        <begin position="667"/>
        <end position="689"/>
    </location>
</feature>
<protein>
    <submittedName>
        <fullName evidence="7">Zn-dependent exopeptidase</fullName>
    </submittedName>
</protein>
<dbReference type="Gene3D" id="3.40.630.10">
    <property type="entry name" value="Zn peptidases"/>
    <property type="match status" value="1"/>
</dbReference>
<feature type="domain" description="PA" evidence="4">
    <location>
        <begin position="197"/>
        <end position="275"/>
    </location>
</feature>
<dbReference type="PANTHER" id="PTHR10404">
    <property type="entry name" value="N-ACETYLATED-ALPHA-LINKED ACIDIC DIPEPTIDASE"/>
    <property type="match status" value="1"/>
</dbReference>
<feature type="region of interest" description="Disordered" evidence="2">
    <location>
        <begin position="665"/>
        <end position="689"/>
    </location>
</feature>
<feature type="domain" description="Transferrin receptor-like dimerisation" evidence="5">
    <location>
        <begin position="697"/>
        <end position="832"/>
    </location>
</feature>
<dbReference type="InterPro" id="IPR007484">
    <property type="entry name" value="Peptidase_M28"/>
</dbReference>
<dbReference type="Proteomes" id="UP001305647">
    <property type="component" value="Unassembled WGS sequence"/>
</dbReference>
<sequence length="832" mass="92991">MPSERTPLFARVPVAEPRPRYPHGVLRRFCTIALASILIWFFVAVATSLTFFPDGDSRHGPDDWWTWPGCGRRKVSYEQLQRFLLDTPSAERAEEWSSYYTAGPHLAGKNYSQALWTKQKWEKFGVKADIVSYDVYLNYPADHRLALLEEQKRRDGPSAWKVSYEASLAEDVIDQDPTTGLPDRIPTFHGYSASGNVTGPVVYVNYGTYQDYEDLVRANVSLKNKVAIARYGGIFRGLKVKRAQELGMLGVILYSDPGDDGDITEAKGEKPYPDGPARQPSSVQRGSTQFLSFAPGDPTTPGYPSKPGAPRQPVHTAIPSIPSIPISYTDALPILKALNGHGPKAEDFNKYWTRNTGLQYKDVHYNVGPTPDSVVVNLYNQQDYVITPLWNVIGIINGSIPDEVIIVGNHHDAWIAGGAADPNSGSAVLNEVIRSFGKALSKGWKPIRTIVFASWDGEEYGLIGSTEWVEEYLPWLKDANVAYINTDVATRGSCLRTSAAPLLDNVIHAATKAVQSPNQTVPGQTVYDVWDKQIRTMGSGSDFTAFQDFAGVPSLDMGFESCPDEPVYHYHSNYDSFHWMRRFGDPGFAHHRAMAQVLGLMTARLADLPVISFRAADYARALGRYVKKVEDRLGEALSAEMDTVSSSLMEDDDDDAVFELRCSTRNSSTSSSSSSSSSFSSSSSSSSTSSAKSFKHSLNRLHKALETLFLHAAKLDRHADDLRHELENPGGDDDIPWWRRWPCQWWRRARLGLKVRRVNTKYKYLERGFLYEEGLDGRPWFKHVVFAPGLWTGYAGAVFPGLMESIDSEDWVNAERWVDIIESRMRNAAHRL</sequence>
<feature type="compositionally biased region" description="Polar residues" evidence="2">
    <location>
        <begin position="279"/>
        <end position="291"/>
    </location>
</feature>
<keyword evidence="3" id="KW-0812">Transmembrane</keyword>
<evidence type="ECO:0000256" key="1">
    <source>
        <dbReference type="ARBA" id="ARBA00005634"/>
    </source>
</evidence>
<proteinExistence type="inferred from homology"/>
<feature type="domain" description="Peptidase M28" evidence="6">
    <location>
        <begin position="391"/>
        <end position="577"/>
    </location>
</feature>
<name>A0AAN6T291_9PEZI</name>
<feature type="transmembrane region" description="Helical" evidence="3">
    <location>
        <begin position="29"/>
        <end position="52"/>
    </location>
</feature>
<dbReference type="FunFam" id="3.40.630.10:FF:000101">
    <property type="entry name" value="N-acetylated alpha-linked acidic dipeptidase like 1"/>
    <property type="match status" value="1"/>
</dbReference>
<reference evidence="7" key="1">
    <citation type="journal article" date="2023" name="Mol. Phylogenet. Evol.">
        <title>Genome-scale phylogeny and comparative genomics of the fungal order Sordariales.</title>
        <authorList>
            <person name="Hensen N."/>
            <person name="Bonometti L."/>
            <person name="Westerberg I."/>
            <person name="Brannstrom I.O."/>
            <person name="Guillou S."/>
            <person name="Cros-Aarteil S."/>
            <person name="Calhoun S."/>
            <person name="Haridas S."/>
            <person name="Kuo A."/>
            <person name="Mondo S."/>
            <person name="Pangilinan J."/>
            <person name="Riley R."/>
            <person name="LaButti K."/>
            <person name="Andreopoulos B."/>
            <person name="Lipzen A."/>
            <person name="Chen C."/>
            <person name="Yan M."/>
            <person name="Daum C."/>
            <person name="Ng V."/>
            <person name="Clum A."/>
            <person name="Steindorff A."/>
            <person name="Ohm R.A."/>
            <person name="Martin F."/>
            <person name="Silar P."/>
            <person name="Natvig D.O."/>
            <person name="Lalanne C."/>
            <person name="Gautier V."/>
            <person name="Ament-Velasquez S.L."/>
            <person name="Kruys A."/>
            <person name="Hutchinson M.I."/>
            <person name="Powell A.J."/>
            <person name="Barry K."/>
            <person name="Miller A.N."/>
            <person name="Grigoriev I.V."/>
            <person name="Debuchy R."/>
            <person name="Gladieux P."/>
            <person name="Hiltunen Thoren M."/>
            <person name="Johannesson H."/>
        </authorList>
    </citation>
    <scope>NUCLEOTIDE SEQUENCE</scope>
    <source>
        <strain evidence="7">CBS 757.83</strain>
    </source>
</reference>
<feature type="region of interest" description="Disordered" evidence="2">
    <location>
        <begin position="260"/>
        <end position="316"/>
    </location>
</feature>
<gene>
    <name evidence="7" type="ORF">N658DRAFT_425157</name>
</gene>
<organism evidence="7 8">
    <name type="scientific">Parathielavia hyrcaniae</name>
    <dbReference type="NCBI Taxonomy" id="113614"/>
    <lineage>
        <taxon>Eukaryota</taxon>
        <taxon>Fungi</taxon>
        <taxon>Dikarya</taxon>
        <taxon>Ascomycota</taxon>
        <taxon>Pezizomycotina</taxon>
        <taxon>Sordariomycetes</taxon>
        <taxon>Sordariomycetidae</taxon>
        <taxon>Sordariales</taxon>
        <taxon>Chaetomiaceae</taxon>
        <taxon>Parathielavia</taxon>
    </lineage>
</organism>
<dbReference type="SUPFAM" id="SSF52025">
    <property type="entry name" value="PA domain"/>
    <property type="match status" value="1"/>
</dbReference>
<dbReference type="InterPro" id="IPR007365">
    <property type="entry name" value="TFR-like_dimer_dom"/>
</dbReference>
<dbReference type="CDD" id="cd02121">
    <property type="entry name" value="PA_GCPII_like"/>
    <property type="match status" value="1"/>
</dbReference>
<dbReference type="GO" id="GO:0004180">
    <property type="term" value="F:carboxypeptidase activity"/>
    <property type="evidence" value="ECO:0007669"/>
    <property type="project" value="TreeGrafter"/>
</dbReference>
<evidence type="ECO:0000256" key="2">
    <source>
        <dbReference type="SAM" id="MobiDB-lite"/>
    </source>
</evidence>
<dbReference type="Gene3D" id="1.20.930.40">
    <property type="entry name" value="Transferrin receptor-like, dimerisation domain"/>
    <property type="match status" value="1"/>
</dbReference>
<evidence type="ECO:0000256" key="3">
    <source>
        <dbReference type="SAM" id="Phobius"/>
    </source>
</evidence>
<keyword evidence="8" id="KW-1185">Reference proteome</keyword>
<dbReference type="SUPFAM" id="SSF53187">
    <property type="entry name" value="Zn-dependent exopeptidases"/>
    <property type="match status" value="1"/>
</dbReference>
<dbReference type="Gene3D" id="3.50.30.30">
    <property type="match status" value="1"/>
</dbReference>
<evidence type="ECO:0000259" key="6">
    <source>
        <dbReference type="Pfam" id="PF04389"/>
    </source>
</evidence>
<accession>A0AAN6T291</accession>
<dbReference type="InterPro" id="IPR003137">
    <property type="entry name" value="PA_domain"/>
</dbReference>
<dbReference type="InterPro" id="IPR046450">
    <property type="entry name" value="PA_dom_sf"/>
</dbReference>
<keyword evidence="3" id="KW-0472">Membrane</keyword>
<dbReference type="FunFam" id="3.50.30.30:FF:000008">
    <property type="entry name" value="Glutamate carboxypeptidase 2"/>
    <property type="match status" value="1"/>
</dbReference>
<dbReference type="AlphaFoldDB" id="A0AAN6T291"/>
<evidence type="ECO:0000259" key="4">
    <source>
        <dbReference type="Pfam" id="PF02225"/>
    </source>
</evidence>
<evidence type="ECO:0000313" key="7">
    <source>
        <dbReference type="EMBL" id="KAK4101621.1"/>
    </source>
</evidence>
<evidence type="ECO:0000259" key="5">
    <source>
        <dbReference type="Pfam" id="PF04253"/>
    </source>
</evidence>